<dbReference type="Gene3D" id="6.10.250.2430">
    <property type="match status" value="1"/>
</dbReference>
<sequence>MISFSQKGVCGKEGQSFTPLFVNCSSMWSSGEQPENAPSKSVLTGAESASKCHFNIKQSESQYQDQDSTSTLSTGQSDHVETPMAKSNTVLQNVALHPGWDGIYEVQGERGTKASLSGKNATNTLPQPHVHHNHPMIYPQMVGVTSTRVALPLECTESLPIYVNAKQYSAILKRRQVRAKLEVQNKLVKDRKPYLHESRHRHAMKRARGTGGRFLNTQNMQQSKPSSPTHDKSIFKGTAGGNLTRSMVQHSESGSWGTSTQSGSDVTSIFSGDDMFQQPEFRVSGFPFHMQEAEDFMHVGT</sequence>
<dbReference type="InterPro" id="IPR001289">
    <property type="entry name" value="NFYA"/>
</dbReference>
<evidence type="ECO:0000256" key="4">
    <source>
        <dbReference type="ARBA" id="ARBA00023159"/>
    </source>
</evidence>
<dbReference type="GO" id="GO:0003677">
    <property type="term" value="F:DNA binding"/>
    <property type="evidence" value="ECO:0007669"/>
    <property type="project" value="UniProtKB-KW"/>
</dbReference>
<keyword evidence="4" id="KW-0010">Activator</keyword>
<dbReference type="PROSITE" id="PS51152">
    <property type="entry name" value="NFYA_HAP2_2"/>
    <property type="match status" value="1"/>
</dbReference>
<evidence type="ECO:0000256" key="6">
    <source>
        <dbReference type="ARBA" id="ARBA00023242"/>
    </source>
</evidence>
<feature type="region of interest" description="Disordered" evidence="9">
    <location>
        <begin position="219"/>
        <end position="240"/>
    </location>
</feature>
<comment type="similarity">
    <text evidence="8">Belongs to the NFYA/HAP2 subunit family.</text>
</comment>
<evidence type="ECO:0000313" key="11">
    <source>
        <dbReference type="RefSeq" id="XP_016456194.1"/>
    </source>
</evidence>
<evidence type="ECO:0000256" key="3">
    <source>
        <dbReference type="ARBA" id="ARBA00023125"/>
    </source>
</evidence>
<evidence type="ECO:0000256" key="9">
    <source>
        <dbReference type="SAM" id="MobiDB-lite"/>
    </source>
</evidence>
<organism evidence="10">
    <name type="scientific">Nicotiana tabacum</name>
    <name type="common">Common tobacco</name>
    <dbReference type="NCBI Taxonomy" id="4097"/>
    <lineage>
        <taxon>Eukaryota</taxon>
        <taxon>Viridiplantae</taxon>
        <taxon>Streptophyta</taxon>
        <taxon>Embryophyta</taxon>
        <taxon>Tracheophyta</taxon>
        <taxon>Spermatophyta</taxon>
        <taxon>Magnoliopsida</taxon>
        <taxon>eudicotyledons</taxon>
        <taxon>Gunneridae</taxon>
        <taxon>Pentapetalae</taxon>
        <taxon>asterids</taxon>
        <taxon>lamiids</taxon>
        <taxon>Solanales</taxon>
        <taxon>Solanaceae</taxon>
        <taxon>Nicotianoideae</taxon>
        <taxon>Nicotianeae</taxon>
        <taxon>Nicotiana</taxon>
    </lineage>
</organism>
<dbReference type="Pfam" id="PF02045">
    <property type="entry name" value="CBFB_NFYA"/>
    <property type="match status" value="1"/>
</dbReference>
<evidence type="ECO:0000313" key="10">
    <source>
        <dbReference type="RefSeq" id="XP_016456193.1"/>
    </source>
</evidence>
<evidence type="ECO:0000256" key="5">
    <source>
        <dbReference type="ARBA" id="ARBA00023163"/>
    </source>
</evidence>
<comment type="subcellular location">
    <subcellularLocation>
        <location evidence="1 8">Nucleus</location>
    </subcellularLocation>
</comment>
<evidence type="ECO:0000256" key="1">
    <source>
        <dbReference type="ARBA" id="ARBA00004123"/>
    </source>
</evidence>
<accession>A0A1S3YVN9</accession>
<feature type="compositionally biased region" description="Polar residues" evidence="9">
    <location>
        <begin position="219"/>
        <end position="228"/>
    </location>
</feature>
<dbReference type="SMART" id="SM00521">
    <property type="entry name" value="CBF"/>
    <property type="match status" value="1"/>
</dbReference>
<keyword evidence="5 8" id="KW-0804">Transcription</keyword>
<keyword evidence="6 8" id="KW-0539">Nucleus</keyword>
<dbReference type="OrthoDB" id="1097733at2759"/>
<dbReference type="GO" id="GO:0016602">
    <property type="term" value="C:CCAAT-binding factor complex"/>
    <property type="evidence" value="ECO:0007669"/>
    <property type="project" value="InterPro"/>
</dbReference>
<dbReference type="RefSeq" id="XP_016456193.1">
    <property type="nucleotide sequence ID" value="XM_016600707.1"/>
</dbReference>
<dbReference type="PRINTS" id="PR00616">
    <property type="entry name" value="CCAATSUBUNTB"/>
</dbReference>
<dbReference type="PROSITE" id="PS00686">
    <property type="entry name" value="NFYA_HAP2_1"/>
    <property type="match status" value="1"/>
</dbReference>
<feature type="region of interest" description="Disordered" evidence="9">
    <location>
        <begin position="58"/>
        <end position="83"/>
    </location>
</feature>
<dbReference type="InterPro" id="IPR018362">
    <property type="entry name" value="CCAAT-binding_factor_CS"/>
</dbReference>
<comment type="subunit">
    <text evidence="7">Heterotrimeric transcription factor composed of three components, NF-YA, NF-YB and NF-YC. NF-YB and NF-YC must interact and dimerize for NF-YA association and DNA binding.</text>
</comment>
<dbReference type="PANTHER" id="PTHR12632">
    <property type="entry name" value="TRANSCRIPTION FACTOR NF-Y ALPHA-RELATED"/>
    <property type="match status" value="1"/>
</dbReference>
<gene>
    <name evidence="10 11" type="primary">LOC107780177</name>
</gene>
<proteinExistence type="inferred from homology"/>
<evidence type="ECO:0000256" key="2">
    <source>
        <dbReference type="ARBA" id="ARBA00023015"/>
    </source>
</evidence>
<keyword evidence="3 8" id="KW-0238">DNA-binding</keyword>
<feature type="compositionally biased region" description="Polar residues" evidence="9">
    <location>
        <begin position="58"/>
        <end position="77"/>
    </location>
</feature>
<dbReference type="GO" id="GO:0003700">
    <property type="term" value="F:DNA-binding transcription factor activity"/>
    <property type="evidence" value="ECO:0007669"/>
    <property type="project" value="UniProtKB-UniRule"/>
</dbReference>
<dbReference type="RefSeq" id="XP_016456194.1">
    <property type="nucleotide sequence ID" value="XM_016600708.1"/>
</dbReference>
<keyword evidence="2 8" id="KW-0805">Transcription regulation</keyword>
<dbReference type="AlphaFoldDB" id="A0A1S3YVN9"/>
<evidence type="ECO:0000256" key="8">
    <source>
        <dbReference type="RuleBase" id="RU367155"/>
    </source>
</evidence>
<protein>
    <recommendedName>
        <fullName evidence="8">Nuclear transcription factor Y subunit</fullName>
    </recommendedName>
</protein>
<comment type="function">
    <text evidence="8">Component of the sequence-specific heterotrimeric transcription factor (NF-Y) which specifically recognizes a 5'-CCAAT-3' box motif found in the promoters of its target genes.</text>
</comment>
<reference evidence="10 11" key="1">
    <citation type="submission" date="2025-04" db="UniProtKB">
        <authorList>
            <consortium name="RefSeq"/>
        </authorList>
    </citation>
    <scope>IDENTIFICATION</scope>
</reference>
<evidence type="ECO:0000256" key="7">
    <source>
        <dbReference type="ARBA" id="ARBA00025911"/>
    </source>
</evidence>
<name>A0A1S3YVN9_TOBAC</name>